<feature type="non-terminal residue" evidence="1">
    <location>
        <position position="1"/>
    </location>
</feature>
<evidence type="ECO:0000313" key="1">
    <source>
        <dbReference type="EMBL" id="MCI20526.1"/>
    </source>
</evidence>
<sequence>GSIPLEQPKLPWRSPAMLTHPGIQGLKVIAESLSLDISASDTIMPGGLDKLEQQQSPLLRFELAQFWLLAYFPLCGKVHNMLAF</sequence>
<dbReference type="EMBL" id="LXQA010120318">
    <property type="protein sequence ID" value="MCI20526.1"/>
    <property type="molecule type" value="Genomic_DNA"/>
</dbReference>
<reference evidence="1 2" key="1">
    <citation type="journal article" date="2018" name="Front. Plant Sci.">
        <title>Red Clover (Trifolium pratense) and Zigzag Clover (T. medium) - A Picture of Genomic Similarities and Differences.</title>
        <authorList>
            <person name="Dluhosova J."/>
            <person name="Istvanek J."/>
            <person name="Nedelnik J."/>
            <person name="Repkova J."/>
        </authorList>
    </citation>
    <scope>NUCLEOTIDE SEQUENCE [LARGE SCALE GENOMIC DNA]</scope>
    <source>
        <strain evidence="2">cv. 10/8</strain>
        <tissue evidence="1">Leaf</tissue>
    </source>
</reference>
<comment type="caution">
    <text evidence="1">The sequence shown here is derived from an EMBL/GenBank/DDBJ whole genome shotgun (WGS) entry which is preliminary data.</text>
</comment>
<proteinExistence type="predicted"/>
<evidence type="ECO:0000313" key="2">
    <source>
        <dbReference type="Proteomes" id="UP000265520"/>
    </source>
</evidence>
<dbReference type="Proteomes" id="UP000265520">
    <property type="component" value="Unassembled WGS sequence"/>
</dbReference>
<dbReference type="AlphaFoldDB" id="A0A392QAE9"/>
<name>A0A392QAE9_9FABA</name>
<accession>A0A392QAE9</accession>
<organism evidence="1 2">
    <name type="scientific">Trifolium medium</name>
    <dbReference type="NCBI Taxonomy" id="97028"/>
    <lineage>
        <taxon>Eukaryota</taxon>
        <taxon>Viridiplantae</taxon>
        <taxon>Streptophyta</taxon>
        <taxon>Embryophyta</taxon>
        <taxon>Tracheophyta</taxon>
        <taxon>Spermatophyta</taxon>
        <taxon>Magnoliopsida</taxon>
        <taxon>eudicotyledons</taxon>
        <taxon>Gunneridae</taxon>
        <taxon>Pentapetalae</taxon>
        <taxon>rosids</taxon>
        <taxon>fabids</taxon>
        <taxon>Fabales</taxon>
        <taxon>Fabaceae</taxon>
        <taxon>Papilionoideae</taxon>
        <taxon>50 kb inversion clade</taxon>
        <taxon>NPAAA clade</taxon>
        <taxon>Hologalegina</taxon>
        <taxon>IRL clade</taxon>
        <taxon>Trifolieae</taxon>
        <taxon>Trifolium</taxon>
    </lineage>
</organism>
<protein>
    <submittedName>
        <fullName evidence="1">Uncharacterized protein</fullName>
    </submittedName>
</protein>
<keyword evidence="2" id="KW-1185">Reference proteome</keyword>